<feature type="compositionally biased region" description="Basic residues" evidence="1">
    <location>
        <begin position="1"/>
        <end position="19"/>
    </location>
</feature>
<feature type="region of interest" description="Disordered" evidence="1">
    <location>
        <begin position="1"/>
        <end position="20"/>
    </location>
</feature>
<keyword evidence="3" id="KW-1185">Reference proteome</keyword>
<protein>
    <submittedName>
        <fullName evidence="2">0c6f3e44-f23c-438e-b4c2-fbecbfc4b002</fullName>
    </submittedName>
</protein>
<evidence type="ECO:0000313" key="3">
    <source>
        <dbReference type="Proteomes" id="UP000624404"/>
    </source>
</evidence>
<organism evidence="2 3">
    <name type="scientific">Sclerotinia trifoliorum</name>
    <dbReference type="NCBI Taxonomy" id="28548"/>
    <lineage>
        <taxon>Eukaryota</taxon>
        <taxon>Fungi</taxon>
        <taxon>Dikarya</taxon>
        <taxon>Ascomycota</taxon>
        <taxon>Pezizomycotina</taxon>
        <taxon>Leotiomycetes</taxon>
        <taxon>Helotiales</taxon>
        <taxon>Sclerotiniaceae</taxon>
        <taxon>Sclerotinia</taxon>
    </lineage>
</organism>
<feature type="compositionally biased region" description="Polar residues" evidence="1">
    <location>
        <begin position="291"/>
        <end position="300"/>
    </location>
</feature>
<feature type="region of interest" description="Disordered" evidence="1">
    <location>
        <begin position="419"/>
        <end position="447"/>
    </location>
</feature>
<reference evidence="2" key="1">
    <citation type="submission" date="2020-10" db="EMBL/GenBank/DDBJ databases">
        <authorList>
            <person name="Kusch S."/>
        </authorList>
    </citation>
    <scope>NUCLEOTIDE SEQUENCE</scope>
    <source>
        <strain evidence="2">SwB9</strain>
    </source>
</reference>
<feature type="compositionally biased region" description="Basic and acidic residues" evidence="1">
    <location>
        <begin position="129"/>
        <end position="141"/>
    </location>
</feature>
<name>A0A8H2VLN3_9HELO</name>
<sequence>MADRKHVRRSRSQGYFHRRRPDDIYIQNPHEFTFPYSKPEELPTPGLLFDDEEKENIYFRGLDIEASSPRNFFLEKPPTNWKSEQSPISPGVTVLLTPAYGDADGDLDVMEFFQAAAYPGQRAVRITADRPRDIQRSANVDKKKRPSKVGLPSPKTPKAWPSIVEPDISTLPSQEEVERNVLEARRKLVGQKTSGNNGRPRLDNPLEAYLVAPGPMKTRKQTRSPSPGINYAKRSPERGQSRSPAVGDRKRFLEPQHSLLQNRQQERSPSNEAKVLRSTRSERSLLDPTFGINNSISRTPSPVFDFDDSEITDIESGTEDDERGNERLSRCETLSSQDPHSPMFDSPPKPLEKDWKFRLQQDCAMGTLGALQSPSISSSASQTPRKLPKSTNKRLGEIGIPNYSAMYSHDYTMSTHTTRPRQISAEVSVRSPISPNMPPRRRSPPIMAPIHRDQSEARGASFEPESRTPRTLVTNWLTSMSSNAGRKEQSREHDVFWKRSWGRKTKPKMEGWI</sequence>
<feature type="compositionally biased region" description="Acidic residues" evidence="1">
    <location>
        <begin position="305"/>
        <end position="323"/>
    </location>
</feature>
<dbReference type="OrthoDB" id="3501324at2759"/>
<dbReference type="Proteomes" id="UP000624404">
    <property type="component" value="Unassembled WGS sequence"/>
</dbReference>
<feature type="compositionally biased region" description="Polar residues" evidence="1">
    <location>
        <begin position="258"/>
        <end position="271"/>
    </location>
</feature>
<accession>A0A8H2VLN3</accession>
<gene>
    <name evidence="2" type="ORF">SCLTRI_LOCUS473</name>
</gene>
<feature type="region of interest" description="Disordered" evidence="1">
    <location>
        <begin position="370"/>
        <end position="396"/>
    </location>
</feature>
<evidence type="ECO:0000313" key="2">
    <source>
        <dbReference type="EMBL" id="CAD6439832.1"/>
    </source>
</evidence>
<dbReference type="AlphaFoldDB" id="A0A8H2VLN3"/>
<feature type="region of interest" description="Disordered" evidence="1">
    <location>
        <begin position="129"/>
        <end position="164"/>
    </location>
</feature>
<feature type="region of interest" description="Disordered" evidence="1">
    <location>
        <begin position="188"/>
        <end position="347"/>
    </location>
</feature>
<proteinExistence type="predicted"/>
<evidence type="ECO:0000256" key="1">
    <source>
        <dbReference type="SAM" id="MobiDB-lite"/>
    </source>
</evidence>
<dbReference type="EMBL" id="CAJHIA010000002">
    <property type="protein sequence ID" value="CAD6439832.1"/>
    <property type="molecule type" value="Genomic_DNA"/>
</dbReference>
<comment type="caution">
    <text evidence="2">The sequence shown here is derived from an EMBL/GenBank/DDBJ whole genome shotgun (WGS) entry which is preliminary data.</text>
</comment>